<dbReference type="InterPro" id="IPR012347">
    <property type="entry name" value="Ferritin-like"/>
</dbReference>
<dbReference type="OrthoDB" id="282393at2"/>
<dbReference type="EMBL" id="FUYR01000002">
    <property type="protein sequence ID" value="SKB71390.1"/>
    <property type="molecule type" value="Genomic_DNA"/>
</dbReference>
<sequence length="150" mass="16729">METKESTGVLNDLILINNDRIEGYQRAKEELKEGDEDLKSLFTNMIEESQKLKLALATEVSSAGEEIEEGTTNSGKIYRAWMDVKAAFSGNDRKAVLENCEFGEDAAQKAYQMALKEDDLPGHIHALISDQKATLRVSHDKIKALRDAQV</sequence>
<gene>
    <name evidence="2" type="ORF">SAMN05661099_2365</name>
</gene>
<dbReference type="InterPro" id="IPR011971">
    <property type="entry name" value="CHP02284"/>
</dbReference>
<protein>
    <recommendedName>
        <fullName evidence="1">DUF2383 domain-containing protein</fullName>
    </recommendedName>
</protein>
<dbReference type="InterPro" id="IPR016920">
    <property type="entry name" value="UCP029477"/>
</dbReference>
<dbReference type="Proteomes" id="UP000189981">
    <property type="component" value="Unassembled WGS sequence"/>
</dbReference>
<proteinExistence type="predicted"/>
<evidence type="ECO:0000259" key="1">
    <source>
        <dbReference type="Pfam" id="PF09537"/>
    </source>
</evidence>
<dbReference type="Pfam" id="PF09537">
    <property type="entry name" value="DUF2383"/>
    <property type="match status" value="1"/>
</dbReference>
<name>A0A1T5DIT2_9SPHI</name>
<reference evidence="3" key="1">
    <citation type="submission" date="2017-02" db="EMBL/GenBank/DDBJ databases">
        <authorList>
            <person name="Varghese N."/>
            <person name="Submissions S."/>
        </authorList>
    </citation>
    <scope>NUCLEOTIDE SEQUENCE [LARGE SCALE GENOMIC DNA]</scope>
    <source>
        <strain evidence="3">DSM 22385</strain>
    </source>
</reference>
<evidence type="ECO:0000313" key="2">
    <source>
        <dbReference type="EMBL" id="SKB71390.1"/>
    </source>
</evidence>
<dbReference type="PIRSF" id="PIRSF029477">
    <property type="entry name" value="UCP029477"/>
    <property type="match status" value="1"/>
</dbReference>
<dbReference type="InterPro" id="IPR019052">
    <property type="entry name" value="DUF2383"/>
</dbReference>
<evidence type="ECO:0000313" key="3">
    <source>
        <dbReference type="Proteomes" id="UP000189981"/>
    </source>
</evidence>
<dbReference type="AlphaFoldDB" id="A0A1T5DIT2"/>
<dbReference type="RefSeq" id="WP_079702874.1">
    <property type="nucleotide sequence ID" value="NZ_FUYR01000002.1"/>
</dbReference>
<dbReference type="NCBIfam" id="TIGR02284">
    <property type="entry name" value="PA2169 family four-helix-bundle protein"/>
    <property type="match status" value="1"/>
</dbReference>
<dbReference type="STRING" id="572036.SAMN05661099_2365"/>
<dbReference type="Gene3D" id="1.20.1260.10">
    <property type="match status" value="1"/>
</dbReference>
<keyword evidence="3" id="KW-1185">Reference proteome</keyword>
<accession>A0A1T5DIT2</accession>
<feature type="domain" description="DUF2383" evidence="1">
    <location>
        <begin position="9"/>
        <end position="117"/>
    </location>
</feature>
<organism evidence="2 3">
    <name type="scientific">Daejeonella lutea</name>
    <dbReference type="NCBI Taxonomy" id="572036"/>
    <lineage>
        <taxon>Bacteria</taxon>
        <taxon>Pseudomonadati</taxon>
        <taxon>Bacteroidota</taxon>
        <taxon>Sphingobacteriia</taxon>
        <taxon>Sphingobacteriales</taxon>
        <taxon>Sphingobacteriaceae</taxon>
        <taxon>Daejeonella</taxon>
    </lineage>
</organism>